<comment type="caution">
    <text evidence="1">The sequence shown here is derived from an EMBL/GenBank/DDBJ whole genome shotgun (WGS) entry which is preliminary data.</text>
</comment>
<gene>
    <name evidence="1" type="ORF">E3U43_007809</name>
</gene>
<sequence length="120" mass="13201">MYTEFQQLVLGPQVCPTAFTDQELLCPNAQELTLKLVEADSQLQSLQHVMQEIMGEAKAKRSQLDRNALLRRPEGIIHLLPLGCTAAAENSRRSGGQNGRGEERAALKPCQNERAASCVL</sequence>
<protein>
    <submittedName>
        <fullName evidence="1">Uncharacterized protein</fullName>
    </submittedName>
</protein>
<dbReference type="Proteomes" id="UP000793456">
    <property type="component" value="Chromosome XXIV"/>
</dbReference>
<dbReference type="EMBL" id="CM011697">
    <property type="protein sequence ID" value="TMS02269.1"/>
    <property type="molecule type" value="Genomic_DNA"/>
</dbReference>
<evidence type="ECO:0000313" key="1">
    <source>
        <dbReference type="EMBL" id="TMS02269.1"/>
    </source>
</evidence>
<organism evidence="1 2">
    <name type="scientific">Larimichthys crocea</name>
    <name type="common">Large yellow croaker</name>
    <name type="synonym">Pseudosciaena crocea</name>
    <dbReference type="NCBI Taxonomy" id="215358"/>
    <lineage>
        <taxon>Eukaryota</taxon>
        <taxon>Metazoa</taxon>
        <taxon>Chordata</taxon>
        <taxon>Craniata</taxon>
        <taxon>Vertebrata</taxon>
        <taxon>Euteleostomi</taxon>
        <taxon>Actinopterygii</taxon>
        <taxon>Neopterygii</taxon>
        <taxon>Teleostei</taxon>
        <taxon>Neoteleostei</taxon>
        <taxon>Acanthomorphata</taxon>
        <taxon>Eupercaria</taxon>
        <taxon>Sciaenidae</taxon>
        <taxon>Larimichthys</taxon>
    </lineage>
</organism>
<name>A0ACD3Q6Q1_LARCR</name>
<keyword evidence="2" id="KW-1185">Reference proteome</keyword>
<proteinExistence type="predicted"/>
<accession>A0ACD3Q6Q1</accession>
<reference evidence="1" key="1">
    <citation type="submission" date="2018-11" db="EMBL/GenBank/DDBJ databases">
        <title>The sequence and de novo assembly of Larimichthys crocea genome using PacBio and Hi-C technologies.</title>
        <authorList>
            <person name="Xu P."/>
            <person name="Chen B."/>
            <person name="Zhou Z."/>
            <person name="Ke Q."/>
            <person name="Wu Y."/>
            <person name="Bai H."/>
            <person name="Pu F."/>
        </authorList>
    </citation>
    <scope>NUCLEOTIDE SEQUENCE</scope>
    <source>
        <tissue evidence="1">Muscle</tissue>
    </source>
</reference>
<evidence type="ECO:0000313" key="2">
    <source>
        <dbReference type="Proteomes" id="UP000793456"/>
    </source>
</evidence>